<proteinExistence type="predicted"/>
<evidence type="ECO:0008006" key="10">
    <source>
        <dbReference type="Google" id="ProtNLM"/>
    </source>
</evidence>
<dbReference type="PANTHER" id="PTHR33146">
    <property type="entry name" value="ENDONUCLEASE 4"/>
    <property type="match status" value="1"/>
</dbReference>
<reference evidence="8 9" key="1">
    <citation type="submission" date="2016-01" db="EMBL/GenBank/DDBJ databases">
        <title>Complete genome and mega plasmid sequence of Sphingomonas panacis DCY99 elicits systemic resistance in rice to Xanthomonas oryzae.</title>
        <authorList>
            <person name="Kim Y.J."/>
            <person name="Yang D.C."/>
            <person name="Sing P."/>
        </authorList>
    </citation>
    <scope>NUCLEOTIDE SEQUENCE [LARGE SCALE GENOMIC DNA]</scope>
    <source>
        <strain evidence="8 9">DCY99</strain>
    </source>
</reference>
<evidence type="ECO:0000256" key="3">
    <source>
        <dbReference type="ARBA" id="ARBA00022759"/>
    </source>
</evidence>
<dbReference type="GO" id="GO:0016788">
    <property type="term" value="F:hydrolase activity, acting on ester bonds"/>
    <property type="evidence" value="ECO:0007669"/>
    <property type="project" value="InterPro"/>
</dbReference>
<keyword evidence="1" id="KW-0540">Nuclease</keyword>
<evidence type="ECO:0000256" key="6">
    <source>
        <dbReference type="ARBA" id="ARBA00023180"/>
    </source>
</evidence>
<dbReference type="OrthoDB" id="267579at2"/>
<dbReference type="EMBL" id="CP014168">
    <property type="protein sequence ID" value="AOH83799.1"/>
    <property type="molecule type" value="Genomic_DNA"/>
</dbReference>
<keyword evidence="7" id="KW-0732">Signal</keyword>
<accession>A0A1B3Z8Q5</accession>
<dbReference type="PANTHER" id="PTHR33146:SF26">
    <property type="entry name" value="ENDONUCLEASE 4"/>
    <property type="match status" value="1"/>
</dbReference>
<dbReference type="AlphaFoldDB" id="A0A1B3Z8Q5"/>
<feature type="chain" id="PRO_5008556173" description="Endonuclease" evidence="7">
    <location>
        <begin position="23"/>
        <end position="286"/>
    </location>
</feature>
<dbReference type="GO" id="GO:0003676">
    <property type="term" value="F:nucleic acid binding"/>
    <property type="evidence" value="ECO:0007669"/>
    <property type="project" value="InterPro"/>
</dbReference>
<evidence type="ECO:0000313" key="9">
    <source>
        <dbReference type="Proteomes" id="UP000094256"/>
    </source>
</evidence>
<dbReference type="RefSeq" id="WP_069204367.1">
    <property type="nucleotide sequence ID" value="NZ_CP014168.1"/>
</dbReference>
<evidence type="ECO:0000256" key="5">
    <source>
        <dbReference type="ARBA" id="ARBA00023157"/>
    </source>
</evidence>
<name>A0A1B3Z8Q5_9SPHN</name>
<dbReference type="KEGG" id="span:AWL63_07265"/>
<dbReference type="GO" id="GO:0006308">
    <property type="term" value="P:DNA catabolic process"/>
    <property type="evidence" value="ECO:0007669"/>
    <property type="project" value="InterPro"/>
</dbReference>
<evidence type="ECO:0000256" key="2">
    <source>
        <dbReference type="ARBA" id="ARBA00022723"/>
    </source>
</evidence>
<dbReference type="Proteomes" id="UP000094256">
    <property type="component" value="Chromosome"/>
</dbReference>
<dbReference type="InterPro" id="IPR008947">
    <property type="entry name" value="PLipase_C/P1_nuclease_dom_sf"/>
</dbReference>
<dbReference type="Gene3D" id="1.10.575.10">
    <property type="entry name" value="P1 Nuclease"/>
    <property type="match status" value="1"/>
</dbReference>
<dbReference type="GO" id="GO:0046872">
    <property type="term" value="F:metal ion binding"/>
    <property type="evidence" value="ECO:0007669"/>
    <property type="project" value="UniProtKB-KW"/>
</dbReference>
<dbReference type="InterPro" id="IPR003154">
    <property type="entry name" value="S1/P1nuclease"/>
</dbReference>
<gene>
    <name evidence="8" type="ORF">AWL63_07265</name>
</gene>
<keyword evidence="2" id="KW-0479">Metal-binding</keyword>
<dbReference type="STRING" id="1560345.AWL63_07265"/>
<dbReference type="SUPFAM" id="SSF48537">
    <property type="entry name" value="Phospholipase C/P1 nuclease"/>
    <property type="match status" value="1"/>
</dbReference>
<organism evidence="8 9">
    <name type="scientific">Sphingomonas panacis</name>
    <dbReference type="NCBI Taxonomy" id="1560345"/>
    <lineage>
        <taxon>Bacteria</taxon>
        <taxon>Pseudomonadati</taxon>
        <taxon>Pseudomonadota</taxon>
        <taxon>Alphaproteobacteria</taxon>
        <taxon>Sphingomonadales</taxon>
        <taxon>Sphingomonadaceae</taxon>
        <taxon>Sphingomonas</taxon>
    </lineage>
</organism>
<protein>
    <recommendedName>
        <fullName evidence="10">Endonuclease</fullName>
    </recommendedName>
</protein>
<keyword evidence="4" id="KW-0378">Hydrolase</keyword>
<sequence>MIRTVAYLAAAALASAAAPATAYWEYGHETIAKIGYANASPRARAEVRRLLAHSDLLGTPECKATTIEGASTWADCVKPLKGADGTSRFGYAYTWHFQDVNICAPFSLTEACKDGNCVSAQIERDVKTLRDRHAPMKDRVQALVFLIHFTGDLHQPLHAGEKGDKGGNDVKATYGRYGPPRLNLHSIWDGYLAERAITTGPSLVRRYPAPVRAKLAAGSVTDWSRESWQVARDQTYASALKGDPCAPTPPRVTLDDATIERLVPVARLEVERGGLRLAKLLDRALG</sequence>
<dbReference type="GO" id="GO:0004519">
    <property type="term" value="F:endonuclease activity"/>
    <property type="evidence" value="ECO:0007669"/>
    <property type="project" value="UniProtKB-KW"/>
</dbReference>
<keyword evidence="9" id="KW-1185">Reference proteome</keyword>
<evidence type="ECO:0000256" key="1">
    <source>
        <dbReference type="ARBA" id="ARBA00022722"/>
    </source>
</evidence>
<evidence type="ECO:0000256" key="7">
    <source>
        <dbReference type="SAM" id="SignalP"/>
    </source>
</evidence>
<keyword evidence="3" id="KW-0255">Endonuclease</keyword>
<evidence type="ECO:0000313" key="8">
    <source>
        <dbReference type="EMBL" id="AOH83799.1"/>
    </source>
</evidence>
<dbReference type="Pfam" id="PF02265">
    <property type="entry name" value="S1-P1_nuclease"/>
    <property type="match status" value="1"/>
</dbReference>
<evidence type="ECO:0000256" key="4">
    <source>
        <dbReference type="ARBA" id="ARBA00022801"/>
    </source>
</evidence>
<keyword evidence="6" id="KW-0325">Glycoprotein</keyword>
<feature type="signal peptide" evidence="7">
    <location>
        <begin position="1"/>
        <end position="22"/>
    </location>
</feature>
<dbReference type="CDD" id="cd11010">
    <property type="entry name" value="S1-P1_nuclease"/>
    <property type="match status" value="1"/>
</dbReference>
<keyword evidence="5" id="KW-1015">Disulfide bond</keyword>